<evidence type="ECO:0000313" key="10">
    <source>
        <dbReference type="Proteomes" id="UP000003561"/>
    </source>
</evidence>
<evidence type="ECO:0000256" key="4">
    <source>
        <dbReference type="ARBA" id="ARBA00011233"/>
    </source>
</evidence>
<dbReference type="NCBIfam" id="NF004325">
    <property type="entry name" value="PRK05718.1"/>
    <property type="match status" value="1"/>
</dbReference>
<comment type="catalytic activity">
    <reaction evidence="1">
        <text>2-dehydro-3-deoxy-6-phospho-D-gluconate = D-glyceraldehyde 3-phosphate + pyruvate</text>
        <dbReference type="Rhea" id="RHEA:17089"/>
        <dbReference type="ChEBI" id="CHEBI:15361"/>
        <dbReference type="ChEBI" id="CHEBI:57569"/>
        <dbReference type="ChEBI" id="CHEBI:59776"/>
        <dbReference type="EC" id="4.1.2.14"/>
    </reaction>
</comment>
<sequence>MDEKIRMIRRIIMNKVLEEISKIGIVPVIALDHVEDAAPLAKALCDGGLPCAEVTFRTAAAEESIRIMAEQFPEMLVGAGTVLTTEQVDRAVNAGAKFIVSPGLNPKVVKYCVEKGIPVTPGCSNPSDVEVAIELGLDVVKFFPAEAAGGLNMIKSMAAPYVNMKFMPTGGINAKNLTNYLDFNKIIACGGSWMVSKDLVAAKDWAGITALTKEAVSTMLGFKLLHVGVNNASEEAAASDSAKFATLLGQDVKVGNSSMFVGSLIEMMKNPGRGTCGHIAIQTNYLARAMYHLEKRGFVFDESSFKYDAKGNITVAYLKDEIAGFAVHFNQK</sequence>
<reference evidence="9 10" key="2">
    <citation type="submission" date="2009-03" db="EMBL/GenBank/DDBJ databases">
        <title>Draft genome sequence of Roseburia inulinivorans (DSM 16841).</title>
        <authorList>
            <person name="Sudarsanam P."/>
            <person name="Ley R."/>
            <person name="Guruge J."/>
            <person name="Turnbaugh P.J."/>
            <person name="Mahowald M."/>
            <person name="Liep D."/>
            <person name="Gordon J."/>
        </authorList>
    </citation>
    <scope>NUCLEOTIDE SEQUENCE [LARGE SCALE GENOMIC DNA]</scope>
    <source>
        <strain evidence="9 10">DSM 16841</strain>
    </source>
</reference>
<dbReference type="InterPro" id="IPR000887">
    <property type="entry name" value="Aldlse_KDPG_KHG"/>
</dbReference>
<dbReference type="Gene3D" id="3.20.20.70">
    <property type="entry name" value="Aldolase class I"/>
    <property type="match status" value="1"/>
</dbReference>
<evidence type="ECO:0000256" key="6">
    <source>
        <dbReference type="ARBA" id="ARBA00023239"/>
    </source>
</evidence>
<dbReference type="PANTHER" id="PTHR30246:SF1">
    <property type="entry name" value="2-DEHYDRO-3-DEOXY-6-PHOSPHOGALACTONATE ALDOLASE-RELATED"/>
    <property type="match status" value="1"/>
</dbReference>
<proteinExistence type="inferred from homology"/>
<keyword evidence="7" id="KW-0704">Schiff base</keyword>
<dbReference type="PROSITE" id="PS00160">
    <property type="entry name" value="ALDOLASE_KDPG_KHG_2"/>
    <property type="match status" value="1"/>
</dbReference>
<comment type="caution">
    <text evidence="9">The sequence shown here is derived from an EMBL/GenBank/DDBJ whole genome shotgun (WGS) entry which is preliminary data.</text>
</comment>
<dbReference type="eggNOG" id="COG0800">
    <property type="taxonomic scope" value="Bacteria"/>
</dbReference>
<dbReference type="NCBIfam" id="TIGR01182">
    <property type="entry name" value="eda"/>
    <property type="match status" value="1"/>
</dbReference>
<comment type="subunit">
    <text evidence="4">Homotrimer.</text>
</comment>
<comment type="similarity">
    <text evidence="3">Belongs to the KHG/KDPG aldolase family.</text>
</comment>
<dbReference type="SUPFAM" id="SSF51569">
    <property type="entry name" value="Aldolase"/>
    <property type="match status" value="1"/>
</dbReference>
<evidence type="ECO:0000256" key="3">
    <source>
        <dbReference type="ARBA" id="ARBA00006906"/>
    </source>
</evidence>
<dbReference type="InterPro" id="IPR013785">
    <property type="entry name" value="Aldolase_TIM"/>
</dbReference>
<accession>C0FNQ0</accession>
<dbReference type="InterPro" id="IPR031338">
    <property type="entry name" value="KDPG/KHG_AS_2"/>
</dbReference>
<evidence type="ECO:0000313" key="9">
    <source>
        <dbReference type="EMBL" id="EEG95787.1"/>
    </source>
</evidence>
<dbReference type="PROSITE" id="PS00159">
    <property type="entry name" value="ALDOLASE_KDPG_KHG_1"/>
    <property type="match status" value="1"/>
</dbReference>
<dbReference type="CDD" id="cd00452">
    <property type="entry name" value="KDPG_aldolase"/>
    <property type="match status" value="1"/>
</dbReference>
<protein>
    <recommendedName>
        <fullName evidence="5">2-dehydro-3-deoxy-phosphogluconate aldolase</fullName>
        <ecNumber evidence="5">4.1.2.14</ecNumber>
    </recommendedName>
</protein>
<keyword evidence="6" id="KW-0456">Lyase</keyword>
<dbReference type="EC" id="4.1.2.14" evidence="5"/>
<comment type="pathway">
    <text evidence="2">Carbohydrate acid metabolism; 2-dehydro-3-deoxy-D-gluconate degradation; D-glyceraldehyde 3-phosphate and pyruvate from 2-dehydro-3-deoxy-D-gluconate: step 2/2.</text>
</comment>
<evidence type="ECO:0000256" key="5">
    <source>
        <dbReference type="ARBA" id="ARBA00013063"/>
    </source>
</evidence>
<reference evidence="9 10" key="1">
    <citation type="submission" date="2009-02" db="EMBL/GenBank/DDBJ databases">
        <authorList>
            <person name="Fulton L."/>
            <person name="Clifton S."/>
            <person name="Fulton B."/>
            <person name="Xu J."/>
            <person name="Minx P."/>
            <person name="Pepin K.H."/>
            <person name="Johnson M."/>
            <person name="Bhonagiri V."/>
            <person name="Nash W.E."/>
            <person name="Mardis E.R."/>
            <person name="Wilson R.K."/>
        </authorList>
    </citation>
    <scope>NUCLEOTIDE SEQUENCE [LARGE SCALE GENOMIC DNA]</scope>
    <source>
        <strain evidence="9 10">DSM 16841</strain>
    </source>
</reference>
<dbReference type="PANTHER" id="PTHR30246">
    <property type="entry name" value="2-KETO-3-DEOXY-6-PHOSPHOGLUCONATE ALDOLASE"/>
    <property type="match status" value="1"/>
</dbReference>
<dbReference type="InterPro" id="IPR031337">
    <property type="entry name" value="KDPG/KHG_AS_1"/>
</dbReference>
<dbReference type="AlphaFoldDB" id="C0FNQ0"/>
<dbReference type="Pfam" id="PF01081">
    <property type="entry name" value="Aldolase"/>
    <property type="match status" value="1"/>
</dbReference>
<name>C0FNQ0_9FIRM</name>
<evidence type="ECO:0000256" key="1">
    <source>
        <dbReference type="ARBA" id="ARBA00000654"/>
    </source>
</evidence>
<keyword evidence="8" id="KW-0119">Carbohydrate metabolism</keyword>
<dbReference type="EMBL" id="ACFY01000018">
    <property type="protein sequence ID" value="EEG95787.1"/>
    <property type="molecule type" value="Genomic_DNA"/>
</dbReference>
<gene>
    <name evidence="9" type="primary">eda</name>
    <name evidence="9" type="ORF">ROSEINA2194_00349</name>
</gene>
<organism evidence="9 10">
    <name type="scientific">Roseburia inulinivorans DSM 16841</name>
    <dbReference type="NCBI Taxonomy" id="622312"/>
    <lineage>
        <taxon>Bacteria</taxon>
        <taxon>Bacillati</taxon>
        <taxon>Bacillota</taxon>
        <taxon>Clostridia</taxon>
        <taxon>Lachnospirales</taxon>
        <taxon>Lachnospiraceae</taxon>
        <taxon>Roseburia</taxon>
    </lineage>
</organism>
<dbReference type="GO" id="GO:0008675">
    <property type="term" value="F:2-dehydro-3-deoxy-phosphogluconate aldolase activity"/>
    <property type="evidence" value="ECO:0007669"/>
    <property type="project" value="UniProtKB-EC"/>
</dbReference>
<evidence type="ECO:0000256" key="7">
    <source>
        <dbReference type="ARBA" id="ARBA00023270"/>
    </source>
</evidence>
<evidence type="ECO:0000256" key="2">
    <source>
        <dbReference type="ARBA" id="ARBA00004736"/>
    </source>
</evidence>
<evidence type="ECO:0000256" key="8">
    <source>
        <dbReference type="ARBA" id="ARBA00023277"/>
    </source>
</evidence>
<dbReference type="Proteomes" id="UP000003561">
    <property type="component" value="Unassembled WGS sequence"/>
</dbReference>